<gene>
    <name evidence="1" type="ORF">LAV01_15300</name>
</gene>
<dbReference type="Proteomes" id="UP000321722">
    <property type="component" value="Unassembled WGS sequence"/>
</dbReference>
<protein>
    <submittedName>
        <fullName evidence="1">Uncharacterized protein</fullName>
    </submittedName>
</protein>
<dbReference type="EMBL" id="BJUI01000043">
    <property type="protein sequence ID" value="GEK42698.1"/>
    <property type="molecule type" value="Genomic_DNA"/>
</dbReference>
<evidence type="ECO:0000313" key="1">
    <source>
        <dbReference type="EMBL" id="GEK42698.1"/>
    </source>
</evidence>
<keyword evidence="2" id="KW-1185">Reference proteome</keyword>
<dbReference type="AlphaFoldDB" id="A0A510WU55"/>
<evidence type="ECO:0000313" key="2">
    <source>
        <dbReference type="Proteomes" id="UP000321722"/>
    </source>
</evidence>
<name>A0A510WU55_9LACO</name>
<comment type="caution">
    <text evidence="1">The sequence shown here is derived from an EMBL/GenBank/DDBJ whole genome shotgun (WGS) entry which is preliminary data.</text>
</comment>
<accession>A0A510WU55</accession>
<dbReference type="GeneID" id="29934364"/>
<organism evidence="1 2">
    <name type="scientific">Ligilactobacillus aviarius</name>
    <dbReference type="NCBI Taxonomy" id="1606"/>
    <lineage>
        <taxon>Bacteria</taxon>
        <taxon>Bacillati</taxon>
        <taxon>Bacillota</taxon>
        <taxon>Bacilli</taxon>
        <taxon>Lactobacillales</taxon>
        <taxon>Lactobacillaceae</taxon>
        <taxon>Ligilactobacillus</taxon>
    </lineage>
</organism>
<sequence>MLNNQSRKKGGYSLECTQKYVNPTGIFTYCGVMPEPVREYVDGKYTDRILANKVYVMQDTPDSKQNPICVKVLQPNLQELQFGQKLTFDNLLACEFFSGNRKDVYFKADNLHLKEAK</sequence>
<dbReference type="RefSeq" id="WP_057827082.1">
    <property type="nucleotide sequence ID" value="NZ_BAAACL010000016.1"/>
</dbReference>
<proteinExistence type="predicted"/>
<reference evidence="1 2" key="1">
    <citation type="submission" date="2019-07" db="EMBL/GenBank/DDBJ databases">
        <title>Whole genome shotgun sequence of Lactobacillus aviarius subsp. aviarius NBRC 102162.</title>
        <authorList>
            <person name="Hosoyama A."/>
            <person name="Uohara A."/>
            <person name="Ohji S."/>
            <person name="Ichikawa N."/>
        </authorList>
    </citation>
    <scope>NUCLEOTIDE SEQUENCE [LARGE SCALE GENOMIC DNA]</scope>
    <source>
        <strain evidence="1 2">NBRC 102162</strain>
    </source>
</reference>